<dbReference type="InterPro" id="IPR025485">
    <property type="entry name" value="DUF4377"/>
</dbReference>
<dbReference type="EMBL" id="CP060711">
    <property type="protein sequence ID" value="QNN47954.1"/>
    <property type="molecule type" value="Genomic_DNA"/>
</dbReference>
<feature type="signal peptide" evidence="1">
    <location>
        <begin position="1"/>
        <end position="18"/>
    </location>
</feature>
<sequence length="277" mass="29637">MRNPIPVLFLPLILAACAAPTQPGSAVTPAATPATQEAGAAKPSALQAALTLSGHHWRLTDARDAGGKRIDALFARADKPLQLDFNASMLSVVNGCNSMSAHHVLAGDSLTVNPMASTMMACQDKALMALDQEIGKRLQGKLAMRIDEGDAPTLVLTNAAGDVLTFAGEMTAETRYGGPGERIFLEVAAAARPCSHPLIPDKQCLQVREVKYDDKGLKIGEPGAFQNFYDDIEGYEHRDGVRNVLRVDRYTRKDVPADASKYAYVLDMVVESDASGK</sequence>
<protein>
    <submittedName>
        <fullName evidence="4">META and DUF4377 domain-containing protein</fullName>
    </submittedName>
</protein>
<gene>
    <name evidence="4" type="ORF">H9L17_07490</name>
</gene>
<feature type="chain" id="PRO_5028909271" evidence="1">
    <location>
        <begin position="19"/>
        <end position="277"/>
    </location>
</feature>
<dbReference type="PANTHER" id="PTHR35535">
    <property type="entry name" value="HEAT SHOCK PROTEIN HSLJ"/>
    <property type="match status" value="1"/>
</dbReference>
<dbReference type="PROSITE" id="PS51257">
    <property type="entry name" value="PROKAR_LIPOPROTEIN"/>
    <property type="match status" value="1"/>
</dbReference>
<feature type="domain" description="DUF306" evidence="2">
    <location>
        <begin position="51"/>
        <end position="166"/>
    </location>
</feature>
<evidence type="ECO:0000313" key="5">
    <source>
        <dbReference type="Proteomes" id="UP000515977"/>
    </source>
</evidence>
<dbReference type="PANTHER" id="PTHR35535:SF2">
    <property type="entry name" value="DUF306 DOMAIN-CONTAINING PROTEIN"/>
    <property type="match status" value="1"/>
</dbReference>
<name>A0A7G9QX79_9GAMM</name>
<keyword evidence="5" id="KW-1185">Reference proteome</keyword>
<evidence type="ECO:0000313" key="4">
    <source>
        <dbReference type="EMBL" id="QNN47954.1"/>
    </source>
</evidence>
<dbReference type="AlphaFoldDB" id="A0A7G9QX79"/>
<dbReference type="InterPro" id="IPR053147">
    <property type="entry name" value="Hsp_HslJ-like"/>
</dbReference>
<evidence type="ECO:0000259" key="3">
    <source>
        <dbReference type="Pfam" id="PF14302"/>
    </source>
</evidence>
<dbReference type="KEGG" id="tbv:H9L17_07490"/>
<dbReference type="InterPro" id="IPR038670">
    <property type="entry name" value="HslJ-like_sf"/>
</dbReference>
<keyword evidence="1" id="KW-0732">Signal</keyword>
<dbReference type="InterPro" id="IPR005184">
    <property type="entry name" value="DUF306_Meta_HslJ"/>
</dbReference>
<proteinExistence type="predicted"/>
<organism evidence="4 5">
    <name type="scientific">Thermomonas brevis</name>
    <dbReference type="NCBI Taxonomy" id="215691"/>
    <lineage>
        <taxon>Bacteria</taxon>
        <taxon>Pseudomonadati</taxon>
        <taxon>Pseudomonadota</taxon>
        <taxon>Gammaproteobacteria</taxon>
        <taxon>Lysobacterales</taxon>
        <taxon>Lysobacteraceae</taxon>
        <taxon>Thermomonas</taxon>
    </lineage>
</organism>
<reference evidence="4 5" key="1">
    <citation type="submission" date="2020-08" db="EMBL/GenBank/DDBJ databases">
        <title>Genome sequence of Thermomonas brevis KACC 16975T.</title>
        <authorList>
            <person name="Hyun D.-W."/>
            <person name="Bae J.-W."/>
        </authorList>
    </citation>
    <scope>NUCLEOTIDE SEQUENCE [LARGE SCALE GENOMIC DNA]</scope>
    <source>
        <strain evidence="4 5">KACC 16975</strain>
    </source>
</reference>
<dbReference type="Pfam" id="PF14302">
    <property type="entry name" value="DUF4377"/>
    <property type="match status" value="1"/>
</dbReference>
<dbReference type="RefSeq" id="WP_187571697.1">
    <property type="nucleotide sequence ID" value="NZ_CP060711.1"/>
</dbReference>
<dbReference type="Proteomes" id="UP000515977">
    <property type="component" value="Chromosome"/>
</dbReference>
<dbReference type="Gene3D" id="2.40.128.270">
    <property type="match status" value="1"/>
</dbReference>
<dbReference type="Pfam" id="PF03724">
    <property type="entry name" value="META"/>
    <property type="match status" value="1"/>
</dbReference>
<accession>A0A7G9QX79</accession>
<evidence type="ECO:0000259" key="2">
    <source>
        <dbReference type="Pfam" id="PF03724"/>
    </source>
</evidence>
<feature type="domain" description="DUF4377" evidence="3">
    <location>
        <begin position="187"/>
        <end position="271"/>
    </location>
</feature>
<evidence type="ECO:0000256" key="1">
    <source>
        <dbReference type="SAM" id="SignalP"/>
    </source>
</evidence>